<dbReference type="AlphaFoldDB" id="A0AAN4ZIV3"/>
<name>A0AAN4ZIV3_9BILA</name>
<dbReference type="InterPro" id="IPR052797">
    <property type="entry name" value="RegFact_GeneExpr_CellDeath"/>
</dbReference>
<gene>
    <name evidence="1" type="ORF">PMAYCL1PPCAC_11836</name>
</gene>
<organism evidence="1 2">
    <name type="scientific">Pristionchus mayeri</name>
    <dbReference type="NCBI Taxonomy" id="1317129"/>
    <lineage>
        <taxon>Eukaryota</taxon>
        <taxon>Metazoa</taxon>
        <taxon>Ecdysozoa</taxon>
        <taxon>Nematoda</taxon>
        <taxon>Chromadorea</taxon>
        <taxon>Rhabditida</taxon>
        <taxon>Rhabditina</taxon>
        <taxon>Diplogasteromorpha</taxon>
        <taxon>Diplogasteroidea</taxon>
        <taxon>Neodiplogasteridae</taxon>
        <taxon>Pristionchus</taxon>
    </lineage>
</organism>
<sequence length="238" mass="26293">MTSLLIRCPFCDCLPLATPEQLVSHLSHFHHHPVTVENSQFRDRLDFEIWLNRVEESRQDSSSVIAGGTREEEEGEDANSNPEYYLLCAHHSQDATKRRRVDRNGNFPLPSPVLTCPAFVHVKHGYMGQVDVAYCLDHITSSEGKRAEMPQSATSLGKKRGSSCISMDCSSSIPSTSTPMDTTVPSLMGDAVDFSPINEFISTKLDSTALKLKNLTKVLAQLAVDIGACEHRSQPVYA</sequence>
<dbReference type="PANTHER" id="PTHR33936:SF1">
    <property type="entry name" value="PROTEIN CBG06911"/>
    <property type="match status" value="1"/>
</dbReference>
<evidence type="ECO:0000313" key="2">
    <source>
        <dbReference type="Proteomes" id="UP001328107"/>
    </source>
</evidence>
<protein>
    <submittedName>
        <fullName evidence="1">Uncharacterized protein</fullName>
    </submittedName>
</protein>
<dbReference type="PANTHER" id="PTHR33936">
    <property type="entry name" value="PROTEIN CBG17840"/>
    <property type="match status" value="1"/>
</dbReference>
<evidence type="ECO:0000313" key="1">
    <source>
        <dbReference type="EMBL" id="GMR41641.1"/>
    </source>
</evidence>
<reference evidence="2" key="1">
    <citation type="submission" date="2022-10" db="EMBL/GenBank/DDBJ databases">
        <title>Genome assembly of Pristionchus species.</title>
        <authorList>
            <person name="Yoshida K."/>
            <person name="Sommer R.J."/>
        </authorList>
    </citation>
    <scope>NUCLEOTIDE SEQUENCE [LARGE SCALE GENOMIC DNA]</scope>
    <source>
        <strain evidence="2">RS5460</strain>
    </source>
</reference>
<dbReference type="Proteomes" id="UP001328107">
    <property type="component" value="Unassembled WGS sequence"/>
</dbReference>
<keyword evidence="2" id="KW-1185">Reference proteome</keyword>
<comment type="caution">
    <text evidence="1">The sequence shown here is derived from an EMBL/GenBank/DDBJ whole genome shotgun (WGS) entry which is preliminary data.</text>
</comment>
<accession>A0AAN4ZIV3</accession>
<dbReference type="EMBL" id="BTRK01000003">
    <property type="protein sequence ID" value="GMR41641.1"/>
    <property type="molecule type" value="Genomic_DNA"/>
</dbReference>
<proteinExistence type="predicted"/>